<comment type="caution">
    <text evidence="6">The sequence shown here is derived from an EMBL/GenBank/DDBJ whole genome shotgun (WGS) entry which is preliminary data.</text>
</comment>
<evidence type="ECO:0000256" key="4">
    <source>
        <dbReference type="ARBA" id="ARBA00023002"/>
    </source>
</evidence>
<feature type="domain" description="FAD-binding" evidence="5">
    <location>
        <begin position="4"/>
        <end position="313"/>
    </location>
</feature>
<dbReference type="InterPro" id="IPR036188">
    <property type="entry name" value="FAD/NAD-bd_sf"/>
</dbReference>
<organism evidence="6 7">
    <name type="scientific">Lutibacter aestuarii</name>
    <dbReference type="NCBI Taxonomy" id="861111"/>
    <lineage>
        <taxon>Bacteria</taxon>
        <taxon>Pseudomonadati</taxon>
        <taxon>Bacteroidota</taxon>
        <taxon>Flavobacteriia</taxon>
        <taxon>Flavobacteriales</taxon>
        <taxon>Flavobacteriaceae</taxon>
        <taxon>Lutibacter</taxon>
    </lineage>
</organism>
<sequence>MKNISIIGGGIGGLTTALCFEKLGIEYTLYEKVNKLKTVGAGIWLSPNALQVLEWINPSLLHSIQRSGNSFNKILLTNHKLQPIRDSSQDFVKDMFGYTTLAIHRGVLQKILYSFINNKANIQLNKGFESYFQNSDHSYTINFHDQSTQITNVIIGADGINSKVRQQIFPKSKLRYSGQTCWRGVADFELDNNLVSAGFTLWGKKLQFGVSKLENGKTYWFAVMLSEPNLQENRETVKTKLIELFSQHHPIVTTLIQNTSANKIIRGDLSDLEWMNKWHTNTICLIGDAAHAMTPDLGQGGAQAMEDAFYLSNLIHQSNAFDVAFNNFYNLRKTKVKKLVEQSRLTSKMAITNKPLELLRNIILKYSPEKVLQKQMIETYTIDKTICGV</sequence>
<dbReference type="GO" id="GO:0004497">
    <property type="term" value="F:monooxygenase activity"/>
    <property type="evidence" value="ECO:0007669"/>
    <property type="project" value="UniProtKB-KW"/>
</dbReference>
<comment type="cofactor">
    <cofactor evidence="1">
        <name>FAD</name>
        <dbReference type="ChEBI" id="CHEBI:57692"/>
    </cofactor>
</comment>
<dbReference type="SUPFAM" id="SSF51905">
    <property type="entry name" value="FAD/NAD(P)-binding domain"/>
    <property type="match status" value="1"/>
</dbReference>
<evidence type="ECO:0000256" key="3">
    <source>
        <dbReference type="ARBA" id="ARBA00022827"/>
    </source>
</evidence>
<dbReference type="RefSeq" id="WP_298263422.1">
    <property type="nucleotide sequence ID" value="NZ_JBHTIC010000002.1"/>
</dbReference>
<keyword evidence="6" id="KW-0503">Monooxygenase</keyword>
<keyword evidence="2" id="KW-0285">Flavoprotein</keyword>
<dbReference type="Proteomes" id="UP001597032">
    <property type="component" value="Unassembled WGS sequence"/>
</dbReference>
<dbReference type="Pfam" id="PF01494">
    <property type="entry name" value="FAD_binding_3"/>
    <property type="match status" value="1"/>
</dbReference>
<evidence type="ECO:0000256" key="2">
    <source>
        <dbReference type="ARBA" id="ARBA00022630"/>
    </source>
</evidence>
<reference evidence="7" key="1">
    <citation type="journal article" date="2019" name="Int. J. Syst. Evol. Microbiol.">
        <title>The Global Catalogue of Microorganisms (GCM) 10K type strain sequencing project: providing services to taxonomists for standard genome sequencing and annotation.</title>
        <authorList>
            <consortium name="The Broad Institute Genomics Platform"/>
            <consortium name="The Broad Institute Genome Sequencing Center for Infectious Disease"/>
            <person name="Wu L."/>
            <person name="Ma J."/>
        </authorList>
    </citation>
    <scope>NUCLEOTIDE SEQUENCE [LARGE SCALE GENOMIC DNA]</scope>
    <source>
        <strain evidence="7">CCUG 60022</strain>
    </source>
</reference>
<dbReference type="Gene3D" id="3.50.50.60">
    <property type="entry name" value="FAD/NAD(P)-binding domain"/>
    <property type="match status" value="1"/>
</dbReference>
<protein>
    <submittedName>
        <fullName evidence="6">FAD-dependent monooxygenase</fullName>
    </submittedName>
</protein>
<dbReference type="PRINTS" id="PR00420">
    <property type="entry name" value="RNGMNOXGNASE"/>
</dbReference>
<keyword evidence="3" id="KW-0274">FAD</keyword>
<gene>
    <name evidence="6" type="ORF">ACFQZW_02275</name>
</gene>
<name>A0ABW2Z5D9_9FLAO</name>
<dbReference type="InterPro" id="IPR002938">
    <property type="entry name" value="FAD-bd"/>
</dbReference>
<accession>A0ABW2Z5D9</accession>
<keyword evidence="4" id="KW-0560">Oxidoreductase</keyword>
<dbReference type="EMBL" id="JBHTIC010000002">
    <property type="protein sequence ID" value="MFD0760902.1"/>
    <property type="molecule type" value="Genomic_DNA"/>
</dbReference>
<dbReference type="PANTHER" id="PTHR46496">
    <property type="match status" value="1"/>
</dbReference>
<keyword evidence="7" id="KW-1185">Reference proteome</keyword>
<proteinExistence type="predicted"/>
<evidence type="ECO:0000259" key="5">
    <source>
        <dbReference type="Pfam" id="PF01494"/>
    </source>
</evidence>
<evidence type="ECO:0000313" key="6">
    <source>
        <dbReference type="EMBL" id="MFD0760902.1"/>
    </source>
</evidence>
<evidence type="ECO:0000313" key="7">
    <source>
        <dbReference type="Proteomes" id="UP001597032"/>
    </source>
</evidence>
<dbReference type="PANTHER" id="PTHR46496:SF1">
    <property type="entry name" value="ZEAXANTHIN EPOXIDASE, CHLOROPLASTIC"/>
    <property type="match status" value="1"/>
</dbReference>
<evidence type="ECO:0000256" key="1">
    <source>
        <dbReference type="ARBA" id="ARBA00001974"/>
    </source>
</evidence>